<dbReference type="SUPFAM" id="SSF52540">
    <property type="entry name" value="P-loop containing nucleoside triphosphate hydrolases"/>
    <property type="match status" value="1"/>
</dbReference>
<name>A0A0D6M8R4_9BILA</name>
<feature type="region of interest" description="Disordered" evidence="6">
    <location>
        <begin position="198"/>
        <end position="226"/>
    </location>
</feature>
<evidence type="ECO:0000256" key="6">
    <source>
        <dbReference type="SAM" id="MobiDB-lite"/>
    </source>
</evidence>
<evidence type="ECO:0000256" key="1">
    <source>
        <dbReference type="ARBA" id="ARBA00012552"/>
    </source>
</evidence>
<dbReference type="InterPro" id="IPR027417">
    <property type="entry name" value="P-loop_NTPase"/>
</dbReference>
<dbReference type="InterPro" id="IPR014001">
    <property type="entry name" value="Helicase_ATP-bd"/>
</dbReference>
<proteinExistence type="predicted"/>
<reference evidence="9 10" key="1">
    <citation type="submission" date="2013-05" db="EMBL/GenBank/DDBJ databases">
        <title>Draft genome of the parasitic nematode Anyclostoma ceylanicum.</title>
        <authorList>
            <person name="Mitreva M."/>
        </authorList>
    </citation>
    <scope>NUCLEOTIDE SEQUENCE [LARGE SCALE GENOMIC DNA]</scope>
</reference>
<dbReference type="GO" id="GO:0016787">
    <property type="term" value="F:hydrolase activity"/>
    <property type="evidence" value="ECO:0007669"/>
    <property type="project" value="UniProtKB-KW"/>
</dbReference>
<dbReference type="InterPro" id="IPR001650">
    <property type="entry name" value="Helicase_C-like"/>
</dbReference>
<evidence type="ECO:0000256" key="3">
    <source>
        <dbReference type="ARBA" id="ARBA00022801"/>
    </source>
</evidence>
<dbReference type="Gene3D" id="3.40.50.300">
    <property type="entry name" value="P-loop containing nucleotide triphosphate hydrolases"/>
    <property type="match status" value="2"/>
</dbReference>
<dbReference type="EMBL" id="KE124788">
    <property type="protein sequence ID" value="EPB79863.1"/>
    <property type="molecule type" value="Genomic_DNA"/>
</dbReference>
<dbReference type="GO" id="GO:0003724">
    <property type="term" value="F:RNA helicase activity"/>
    <property type="evidence" value="ECO:0007669"/>
    <property type="project" value="UniProtKB-EC"/>
</dbReference>
<evidence type="ECO:0000256" key="2">
    <source>
        <dbReference type="ARBA" id="ARBA00022741"/>
    </source>
</evidence>
<keyword evidence="4 9" id="KW-0347">Helicase</keyword>
<dbReference type="PANTHER" id="PTHR47958">
    <property type="entry name" value="ATP-DEPENDENT RNA HELICASE DBP3"/>
    <property type="match status" value="1"/>
</dbReference>
<keyword evidence="2" id="KW-0547">Nucleotide-binding</keyword>
<dbReference type="Pfam" id="PF00271">
    <property type="entry name" value="Helicase_C"/>
    <property type="match status" value="1"/>
</dbReference>
<dbReference type="Proteomes" id="UP000054495">
    <property type="component" value="Unassembled WGS sequence"/>
</dbReference>
<dbReference type="InterPro" id="IPR011545">
    <property type="entry name" value="DEAD/DEAH_box_helicase_dom"/>
</dbReference>
<keyword evidence="5" id="KW-0067">ATP-binding</keyword>
<dbReference type="Pfam" id="PF00270">
    <property type="entry name" value="DEAD"/>
    <property type="match status" value="1"/>
</dbReference>
<dbReference type="GO" id="GO:0003676">
    <property type="term" value="F:nucleic acid binding"/>
    <property type="evidence" value="ECO:0007669"/>
    <property type="project" value="InterPro"/>
</dbReference>
<evidence type="ECO:0000313" key="9">
    <source>
        <dbReference type="EMBL" id="EPB79863.1"/>
    </source>
</evidence>
<feature type="domain" description="Helicase C-terminal" evidence="8">
    <location>
        <begin position="337"/>
        <end position="481"/>
    </location>
</feature>
<organism evidence="9 10">
    <name type="scientific">Ancylostoma ceylanicum</name>
    <dbReference type="NCBI Taxonomy" id="53326"/>
    <lineage>
        <taxon>Eukaryota</taxon>
        <taxon>Metazoa</taxon>
        <taxon>Ecdysozoa</taxon>
        <taxon>Nematoda</taxon>
        <taxon>Chromadorea</taxon>
        <taxon>Rhabditida</taxon>
        <taxon>Rhabditina</taxon>
        <taxon>Rhabditomorpha</taxon>
        <taxon>Strongyloidea</taxon>
        <taxon>Ancylostomatidae</taxon>
        <taxon>Ancylostomatinae</taxon>
        <taxon>Ancylostoma</taxon>
    </lineage>
</organism>
<feature type="compositionally biased region" description="Acidic residues" evidence="6">
    <location>
        <begin position="211"/>
        <end position="226"/>
    </location>
</feature>
<keyword evidence="3" id="KW-0378">Hydrolase</keyword>
<dbReference type="EC" id="3.6.4.13" evidence="1"/>
<accession>A0A0D6M8R4</accession>
<dbReference type="PROSITE" id="PS51192">
    <property type="entry name" value="HELICASE_ATP_BIND_1"/>
    <property type="match status" value="1"/>
</dbReference>
<protein>
    <recommendedName>
        <fullName evidence="1">RNA helicase</fullName>
        <ecNumber evidence="1">3.6.4.13</ecNumber>
    </recommendedName>
</protein>
<evidence type="ECO:0000256" key="4">
    <source>
        <dbReference type="ARBA" id="ARBA00022806"/>
    </source>
</evidence>
<sequence length="481" mass="54003">MSSANGVMPDEFNEDRVIFCGPRASVPGTFFSDKNLVDFSKTVLDQVDIADDCVQALVLVSTRDVAVQIYNEMAKIAETNQIKVHVCVGGTLVHEEKFSLQRGAQVIVGTPGRVQHMIKLGFLLTNFLKVLVMYDSRCMFGRSFKETVSAIFRSVPKDVQRGNCFCTSSLRRSQRMLEQFREEIRGDLLSAVIYNESERRDAQTPESGVDVGEELEEDQDDDIDDQSSEVQSKGLLLASVANVLDVKKREVQMLVVTPRQSLIAQVILLSGKTILNELRVGDSFGSNANKVERPDKFLLKHVRHMYVEVLKDELMMQLKEGMNISPLMMKKKVQFDVVCDLYPLMRTRKSVICCKSKKKALSLHERMNSQNFTVTYLAGSMKRAARGELERFESASSGVAIITADMAEHFRDKQISIMVNYDMPNKLKRYVRIVGWSGSGGDERVVVNLIGSKKEARLMETVKSAYDVPVKEISSPADIVV</sequence>
<evidence type="ECO:0000313" key="10">
    <source>
        <dbReference type="Proteomes" id="UP000054495"/>
    </source>
</evidence>
<evidence type="ECO:0000256" key="5">
    <source>
        <dbReference type="ARBA" id="ARBA00022840"/>
    </source>
</evidence>
<gene>
    <name evidence="9" type="ORF">ANCCEY_01074</name>
</gene>
<dbReference type="AlphaFoldDB" id="A0A0D6M8R4"/>
<dbReference type="PROSITE" id="PS51194">
    <property type="entry name" value="HELICASE_CTER"/>
    <property type="match status" value="1"/>
</dbReference>
<evidence type="ECO:0000259" key="8">
    <source>
        <dbReference type="PROSITE" id="PS51194"/>
    </source>
</evidence>
<keyword evidence="10" id="KW-1185">Reference proteome</keyword>
<evidence type="ECO:0000259" key="7">
    <source>
        <dbReference type="PROSITE" id="PS51192"/>
    </source>
</evidence>
<feature type="domain" description="Helicase ATP-binding" evidence="7">
    <location>
        <begin position="55"/>
        <end position="211"/>
    </location>
</feature>
<dbReference type="GO" id="GO:0005524">
    <property type="term" value="F:ATP binding"/>
    <property type="evidence" value="ECO:0007669"/>
    <property type="project" value="UniProtKB-KW"/>
</dbReference>